<dbReference type="EMBL" id="CAJVQA010014225">
    <property type="protein sequence ID" value="CAG8729822.1"/>
    <property type="molecule type" value="Genomic_DNA"/>
</dbReference>
<organism evidence="2 3">
    <name type="scientific">Cetraspora pellucida</name>
    <dbReference type="NCBI Taxonomy" id="1433469"/>
    <lineage>
        <taxon>Eukaryota</taxon>
        <taxon>Fungi</taxon>
        <taxon>Fungi incertae sedis</taxon>
        <taxon>Mucoromycota</taxon>
        <taxon>Glomeromycotina</taxon>
        <taxon>Glomeromycetes</taxon>
        <taxon>Diversisporales</taxon>
        <taxon>Gigasporaceae</taxon>
        <taxon>Cetraspora</taxon>
    </lineage>
</organism>
<gene>
    <name evidence="2" type="ORF">CPELLU_LOCUS13424</name>
</gene>
<evidence type="ECO:0000256" key="1">
    <source>
        <dbReference type="SAM" id="MobiDB-lite"/>
    </source>
</evidence>
<reference evidence="2" key="1">
    <citation type="submission" date="2021-06" db="EMBL/GenBank/DDBJ databases">
        <authorList>
            <person name="Kallberg Y."/>
            <person name="Tangrot J."/>
            <person name="Rosling A."/>
        </authorList>
    </citation>
    <scope>NUCLEOTIDE SEQUENCE</scope>
    <source>
        <strain evidence="2">FL966</strain>
    </source>
</reference>
<proteinExistence type="predicted"/>
<accession>A0A9N9NFU6</accession>
<name>A0A9N9NFU6_9GLOM</name>
<evidence type="ECO:0000313" key="3">
    <source>
        <dbReference type="Proteomes" id="UP000789759"/>
    </source>
</evidence>
<dbReference type="AlphaFoldDB" id="A0A9N9NFU6"/>
<feature type="compositionally biased region" description="Polar residues" evidence="1">
    <location>
        <begin position="607"/>
        <end position="616"/>
    </location>
</feature>
<feature type="region of interest" description="Disordered" evidence="1">
    <location>
        <begin position="573"/>
        <end position="616"/>
    </location>
</feature>
<keyword evidence="3" id="KW-1185">Reference proteome</keyword>
<dbReference type="Proteomes" id="UP000789759">
    <property type="component" value="Unassembled WGS sequence"/>
</dbReference>
<dbReference type="OrthoDB" id="2361632at2759"/>
<evidence type="ECO:0000313" key="2">
    <source>
        <dbReference type="EMBL" id="CAG8729822.1"/>
    </source>
</evidence>
<sequence length="616" mass="71004">MTENQNSYFKNTGCNDWDVVEFYKSWIHDHQEDLSKLNYQKAKDKLIKCLEDIVDLSPIGNEVRKAQNLLKKAKARRASVCCTSDDLFVRCGLPILLQKRKTGSTIDNIWKAVEIDVYSKKTELEKVKLKHVQISGMIRAAKENQEYASTMNKGVLLDLEEEFAERKNKRALFETKSNEFNINEETSNKRLRKQDSVEKVNFSTEYDGQILDPELFLVETDKEYDVESSGQPFDYNEWTLKSGLKVIDLLKVAAGINGHLMRPEVWGIVRCGLKVAKPKWCEEDEYVEIQKTTKRRSIVNPPEFIASLLKNKSLTALEKELNKIKIKELMKLNDDLEEVKQLNLISAPPDALTSFFVKILSRFNQFVFPQQSIMQQIGVSEASYGTYIIHPCLIELFTGLEGHLLYEPGEVILSSIKSCCERRKCEFFEQKADGIFLARLKRSCIEIGHLEMSGGYGHREIPRSTWDGCCKGPLGNMYMLEEIGERYRKASPRLFANTRVFFVHTYEDKIEIWQMHNCARGILQWERTHKAIVPICYEEQKKHIFDFVILLWDLKEGLMNTANMIKQLQDEDNDGVSKLSGRVPSLPGKPDKKLHKKGINNVEVKSDMSSSPIRED</sequence>
<comment type="caution">
    <text evidence="2">The sequence shown here is derived from an EMBL/GenBank/DDBJ whole genome shotgun (WGS) entry which is preliminary data.</text>
</comment>
<protein>
    <submittedName>
        <fullName evidence="2">6875_t:CDS:1</fullName>
    </submittedName>
</protein>